<feature type="transmembrane region" description="Helical" evidence="1">
    <location>
        <begin position="191"/>
        <end position="207"/>
    </location>
</feature>
<feature type="transmembrane region" description="Helical" evidence="1">
    <location>
        <begin position="160"/>
        <end position="179"/>
    </location>
</feature>
<dbReference type="Proteomes" id="UP001500979">
    <property type="component" value="Unassembled WGS sequence"/>
</dbReference>
<accession>A0ABN3VPI8</accession>
<dbReference type="EMBL" id="BAAAUX010000037">
    <property type="protein sequence ID" value="GAA2819244.1"/>
    <property type="molecule type" value="Genomic_DNA"/>
</dbReference>
<feature type="transmembrane region" description="Helical" evidence="1">
    <location>
        <begin position="23"/>
        <end position="47"/>
    </location>
</feature>
<keyword evidence="1" id="KW-1133">Transmembrane helix</keyword>
<organism evidence="2 3">
    <name type="scientific">Saccharopolyspora taberi</name>
    <dbReference type="NCBI Taxonomy" id="60895"/>
    <lineage>
        <taxon>Bacteria</taxon>
        <taxon>Bacillati</taxon>
        <taxon>Actinomycetota</taxon>
        <taxon>Actinomycetes</taxon>
        <taxon>Pseudonocardiales</taxon>
        <taxon>Pseudonocardiaceae</taxon>
        <taxon>Saccharopolyspora</taxon>
    </lineage>
</organism>
<reference evidence="2 3" key="1">
    <citation type="journal article" date="2019" name="Int. J. Syst. Evol. Microbiol.">
        <title>The Global Catalogue of Microorganisms (GCM) 10K type strain sequencing project: providing services to taxonomists for standard genome sequencing and annotation.</title>
        <authorList>
            <consortium name="The Broad Institute Genomics Platform"/>
            <consortium name="The Broad Institute Genome Sequencing Center for Infectious Disease"/>
            <person name="Wu L."/>
            <person name="Ma J."/>
        </authorList>
    </citation>
    <scope>NUCLEOTIDE SEQUENCE [LARGE SCALE GENOMIC DNA]</scope>
    <source>
        <strain evidence="2 3">JCM 9383</strain>
    </source>
</reference>
<proteinExistence type="predicted"/>
<evidence type="ECO:0000313" key="2">
    <source>
        <dbReference type="EMBL" id="GAA2819244.1"/>
    </source>
</evidence>
<name>A0ABN3VPI8_9PSEU</name>
<keyword evidence="1" id="KW-0812">Transmembrane</keyword>
<keyword evidence="1" id="KW-0472">Membrane</keyword>
<comment type="caution">
    <text evidence="2">The sequence shown here is derived from an EMBL/GenBank/DDBJ whole genome shotgun (WGS) entry which is preliminary data.</text>
</comment>
<evidence type="ECO:0000313" key="3">
    <source>
        <dbReference type="Proteomes" id="UP001500979"/>
    </source>
</evidence>
<keyword evidence="3" id="KW-1185">Reference proteome</keyword>
<evidence type="ECO:0000256" key="1">
    <source>
        <dbReference type="SAM" id="Phobius"/>
    </source>
</evidence>
<gene>
    <name evidence="2" type="ORF">GCM10010470_63190</name>
</gene>
<feature type="transmembrane region" description="Helical" evidence="1">
    <location>
        <begin position="67"/>
        <end position="87"/>
    </location>
</feature>
<evidence type="ECO:0008006" key="4">
    <source>
        <dbReference type="Google" id="ProtNLM"/>
    </source>
</evidence>
<sequence>MQANLAVLPPQFPRADRWRRLRVLLNAAPAARGAWLFAVVAALGGAVGMDLLAAPGGEAGQWWSRQGSALLLIAPLLPVLGVALGFGRLGDPACEITASTAFGGLRLVLWRTLSVLLTTVPATLLISAVTGRGTVAVWLLPCLALTAVTLALGSLFRLEAAAAVVAASWLLLTGAPLVAQRVPVVLDRPLPLLWAALIAASASTLLLRRTPTTFRN</sequence>
<protein>
    <recommendedName>
        <fullName evidence="4">ABC transporter permease</fullName>
    </recommendedName>
</protein>
<feature type="transmembrane region" description="Helical" evidence="1">
    <location>
        <begin position="108"/>
        <end position="129"/>
    </location>
</feature>
<feature type="transmembrane region" description="Helical" evidence="1">
    <location>
        <begin position="135"/>
        <end position="153"/>
    </location>
</feature>